<evidence type="ECO:0000313" key="4">
    <source>
        <dbReference type="Proteomes" id="UP001642540"/>
    </source>
</evidence>
<feature type="compositionally biased region" description="Low complexity" evidence="1">
    <location>
        <begin position="1176"/>
        <end position="1188"/>
    </location>
</feature>
<organism evidence="3 4">
    <name type="scientific">Orchesella dallaii</name>
    <dbReference type="NCBI Taxonomy" id="48710"/>
    <lineage>
        <taxon>Eukaryota</taxon>
        <taxon>Metazoa</taxon>
        <taxon>Ecdysozoa</taxon>
        <taxon>Arthropoda</taxon>
        <taxon>Hexapoda</taxon>
        <taxon>Collembola</taxon>
        <taxon>Entomobryomorpha</taxon>
        <taxon>Entomobryoidea</taxon>
        <taxon>Orchesellidae</taxon>
        <taxon>Orchesellinae</taxon>
        <taxon>Orchesella</taxon>
    </lineage>
</organism>
<evidence type="ECO:0000256" key="2">
    <source>
        <dbReference type="SAM" id="SignalP"/>
    </source>
</evidence>
<comment type="caution">
    <text evidence="3">The sequence shown here is derived from an EMBL/GenBank/DDBJ whole genome shotgun (WGS) entry which is preliminary data.</text>
</comment>
<feature type="region of interest" description="Disordered" evidence="1">
    <location>
        <begin position="822"/>
        <end position="886"/>
    </location>
</feature>
<feature type="signal peptide" evidence="2">
    <location>
        <begin position="1"/>
        <end position="24"/>
    </location>
</feature>
<feature type="region of interest" description="Disordered" evidence="1">
    <location>
        <begin position="1113"/>
        <end position="1385"/>
    </location>
</feature>
<evidence type="ECO:0000256" key="1">
    <source>
        <dbReference type="SAM" id="MobiDB-lite"/>
    </source>
</evidence>
<feature type="compositionally biased region" description="Polar residues" evidence="1">
    <location>
        <begin position="1189"/>
        <end position="1205"/>
    </location>
</feature>
<feature type="compositionally biased region" description="Low complexity" evidence="1">
    <location>
        <begin position="1604"/>
        <end position="1618"/>
    </location>
</feature>
<feature type="compositionally biased region" description="Polar residues" evidence="1">
    <location>
        <begin position="831"/>
        <end position="865"/>
    </location>
</feature>
<keyword evidence="2" id="KW-0732">Signal</keyword>
<feature type="region of interest" description="Disordered" evidence="1">
    <location>
        <begin position="1532"/>
        <end position="1624"/>
    </location>
</feature>
<dbReference type="EMBL" id="CAXLJM020000068">
    <property type="protein sequence ID" value="CAL8122528.1"/>
    <property type="molecule type" value="Genomic_DNA"/>
</dbReference>
<gene>
    <name evidence="3" type="ORF">ODALV1_LOCUS19846</name>
</gene>
<feature type="compositionally biased region" description="Acidic residues" evidence="1">
    <location>
        <begin position="2006"/>
        <end position="2016"/>
    </location>
</feature>
<feature type="chain" id="PRO_5045037597" evidence="2">
    <location>
        <begin position="25"/>
        <end position="2062"/>
    </location>
</feature>
<sequence>MKWIVTLLGACITIVAIFSTICLGQRIPPPPQNFLNNLNNQQPPPQQQNISSGLNIQLQQQQNDELANIKDESIKRVLLELSTLQTPSQMSETMARVAQLVGPLFISHFDERKDQIVAQGRDASSFPQRLLAAVTDIQGEEVKALVLQKKLEVLHAADFAFLPLAIQYGLQDEILRNLSGTKLASVVKANPGDTVIAFKVSTALADRSDQQLEFLQSLGTKLLPEVQRIIMRQLLQWWGDPHNWKDRELSLLTSAGNPLLAFMPQSDLESLDDELADRFVTILGQTQDIGRGWWRKPMSLKKAWFELAKGARYFGAVHEWSFRRMQKLSFLLEGASPEDLELIPPVPEIKGLVIGNHYTELQARIVFDAFYHTAPLSQEDLQEFQFHVLDLIPTQLQRFDFADSFGTLDEMLSILERQSQPSYPTILQISYSMWPIVNSTSAAMSIAPPAIWQKRELSQIGKLFFLLPKSTLMQIKPDIINWDSNILSTIRSNHLSTFQIWRLSSQILQTVDDRFRPDYIFMIPSPFQKGIPTQNISQALLGTTTVRPEILRALIEETSGMLTSQKAVILQRIINRVGEPIIIRTMISTEKPVEMFNLISPKVLSKNMATIIKTVMEMPETGRFGITSVQTKLLPHITLSLWLKWVRENAQVSRWTAEDLLGRSPMGATHELDLAILGLSCRDIEIVDPWDVLSVIMHYRHELYNLRRFNPSLKFNVNLRSCVLQKFVEYLKQKRFINGDQEDGHVLSEITMGEIEAVGGEILSMVPTKALDQLQIKTRQDIIKEIGKLQMLELFSLVALPDLHWYGTTLFRDIEISSTTPDALRQRRQVDNTGATSSDGTNTTTPAPGLDSQSVGNSPSTQNTLAPPPTNSDMPATPASPPKGINVESLNNMGNLICYADNFFDTDWPRNLLKDVLEAKTSIGEKTCCLSKVLREKWFEALKTAYGSDTSSWNEFDLSAIGDFLIALPEQDLQKISLDSLGKAVTPMMRQSAFDIKIAIPGQVKKIQFATACIDALGTEGLEFNSAYKKLMKRLFQASQWNVNTVKTTQELIRDGVGRTGRIPRWAEHTLVKRQIAISTGGDLSYTGFTPAPVNSQGGDAYSNQNMRQSMYAAPSSSFTNPGMTNTQPLSSYSPQQSTMSYGNQGASSLSPQSISNFPAQSGYSQPAQQQNINPTQSSTTQYSSQYTVPTVNNYSPQQQQLPTTASQYSPQYSPAYSSPQGIGSSQNQPSQGIGSNQYQQSQGIGNNPQPSASYSPQMNAGYGSPTSSLTSPQSQTSSGYMQSSPGYSSPSNTNSAQLLTPSFVPQSLNTYPQPGSTQSASNLPLQQQQGGTANVQQFSPSYYSPSVGNQGAYPSYQYPNQPLQPGTSGVVNPSQPISSFGGSGTTGVTGTGAFTTSATGTVGAGAFGTAGAGATGASASTAAIAGGGLAQGNANANTGGGSFAQANTFAGNNAGNANAFGGNTGIGQGGDLSQGGSFSQAGANTFATRGLGNQQQSVGNSNFNQQQGATFNMNQQQPGMQFNQQQQGANNMGFQQTGMNSQQQQGLGGQQIPGSLSSQQAGGINQQQANPSGSGSLQQGSSIAGVSATANSAVAGRAGGGDTTSSTVTGTSSTGTTQEGRTRSLEFGAAQDETHNSEITCHGIKAAGPAAIGLGIDDLNKLTQTDLFDCVEALGKIEWDDETKGQILSLLKQKLEFNKDSINALTLIEMGDLVTAFNTKAQDSSISDGFTSSTNTTSGNITVHSDVSMIDFTLPSSLDILSILGQQIVNPDLLKALAEKFNQDNRIFPGFSEGIARPENLRIVVMSLGNVICGLSDKIVNSIFETDASLFIDTSRILGRLEGCSNEVLSTLAAHAVRPSNYGPPRLWSQEDVETVGVVFAGLKPDAITTIPSDAMQGLTPLAIKNLPVTGLLSFTTDQLSKMSFRAAMALSPSQLNNLTPAELEAVKVVLEVQPELFNVPVVPDDHANQDLVARGIALDDGNQTDIHGRARPDTVLTTPAPEVEGTDVEADNMDTTEATTTTPRPTGVTEPVPKSSSSNLKLSFLMILPLIVSVIPVILI</sequence>
<feature type="compositionally biased region" description="Polar residues" evidence="1">
    <location>
        <begin position="1113"/>
        <end position="1175"/>
    </location>
</feature>
<feature type="compositionally biased region" description="Low complexity" evidence="1">
    <location>
        <begin position="1553"/>
        <end position="1583"/>
    </location>
</feature>
<feature type="compositionally biased region" description="Low complexity" evidence="1">
    <location>
        <begin position="2017"/>
        <end position="2036"/>
    </location>
</feature>
<feature type="compositionally biased region" description="Low complexity" evidence="1">
    <location>
        <begin position="1265"/>
        <end position="1279"/>
    </location>
</feature>
<evidence type="ECO:0000313" key="3">
    <source>
        <dbReference type="EMBL" id="CAL8122528.1"/>
    </source>
</evidence>
<name>A0ABP1R7W9_9HEXA</name>
<feature type="compositionally biased region" description="Polar residues" evidence="1">
    <location>
        <begin position="1333"/>
        <end position="1350"/>
    </location>
</feature>
<proteinExistence type="predicted"/>
<feature type="region of interest" description="Disordered" evidence="1">
    <location>
        <begin position="1985"/>
        <end position="2036"/>
    </location>
</feature>
<accession>A0ABP1R7W9</accession>
<reference evidence="3 4" key="1">
    <citation type="submission" date="2024-08" db="EMBL/GenBank/DDBJ databases">
        <authorList>
            <person name="Cucini C."/>
            <person name="Frati F."/>
        </authorList>
    </citation>
    <scope>NUCLEOTIDE SEQUENCE [LARGE SCALE GENOMIC DNA]</scope>
</reference>
<protein>
    <submittedName>
        <fullName evidence="3">Uncharacterized protein</fullName>
    </submittedName>
</protein>
<feature type="compositionally biased region" description="Low complexity" evidence="1">
    <location>
        <begin position="1532"/>
        <end position="1546"/>
    </location>
</feature>
<feature type="compositionally biased region" description="Polar residues" evidence="1">
    <location>
        <begin position="1358"/>
        <end position="1377"/>
    </location>
</feature>
<feature type="compositionally biased region" description="Polar residues" evidence="1">
    <location>
        <begin position="1280"/>
        <end position="1326"/>
    </location>
</feature>
<feature type="compositionally biased region" description="Polar residues" evidence="1">
    <location>
        <begin position="1222"/>
        <end position="1259"/>
    </location>
</feature>
<feature type="compositionally biased region" description="Low complexity" evidence="1">
    <location>
        <begin position="1206"/>
        <end position="1221"/>
    </location>
</feature>
<dbReference type="Proteomes" id="UP001642540">
    <property type="component" value="Unassembled WGS sequence"/>
</dbReference>
<keyword evidence="4" id="KW-1185">Reference proteome</keyword>